<evidence type="ECO:0000313" key="2">
    <source>
        <dbReference type="Proteomes" id="UP001158048"/>
    </source>
</evidence>
<proteinExistence type="predicted"/>
<keyword evidence="2" id="KW-1185">Reference proteome</keyword>
<comment type="caution">
    <text evidence="1">The sequence shown here is derived from an EMBL/GenBank/DDBJ whole genome shotgun (WGS) entry which is preliminary data.</text>
</comment>
<reference evidence="1" key="1">
    <citation type="submission" date="2017-05" db="EMBL/GenBank/DDBJ databases">
        <authorList>
            <person name="Varghese N."/>
            <person name="Submissions S."/>
        </authorList>
    </citation>
    <scope>NUCLEOTIDE SEQUENCE</scope>
    <source>
        <strain evidence="1">LMG 28168</strain>
    </source>
</reference>
<organism evidence="1 2">
    <name type="scientific">Pseudomonas helmanticensis</name>
    <dbReference type="NCBI Taxonomy" id="1471381"/>
    <lineage>
        <taxon>Bacteria</taxon>
        <taxon>Pseudomonadati</taxon>
        <taxon>Pseudomonadota</taxon>
        <taxon>Gammaproteobacteria</taxon>
        <taxon>Pseudomonadales</taxon>
        <taxon>Pseudomonadaceae</taxon>
        <taxon>Pseudomonas</taxon>
    </lineage>
</organism>
<name>A0ACD2U1A3_9PSED</name>
<dbReference type="EMBL" id="FXUY01000001">
    <property type="protein sequence ID" value="SMQ23230.1"/>
    <property type="molecule type" value="Genomic_DNA"/>
</dbReference>
<dbReference type="Proteomes" id="UP001158048">
    <property type="component" value="Unassembled WGS sequence"/>
</dbReference>
<gene>
    <name evidence="1" type="ORF">SAMN04488483_0855</name>
</gene>
<sequence>METLFSQVSERLHDRRFAVADNTQGLSGSGTVFHYCVEGLGISSSYQGGRIRVGHQVGRVTGPDTIELLFHCLTTEDEILSGWSRGVVGVDEAGRTTLSFVWGWLSGASGGGESSYVEVVA</sequence>
<accession>A0ACD2U1A3</accession>
<protein>
    <submittedName>
        <fullName evidence="1">Uncharacterized protein</fullName>
    </submittedName>
</protein>
<evidence type="ECO:0000313" key="1">
    <source>
        <dbReference type="EMBL" id="SMQ23230.1"/>
    </source>
</evidence>